<dbReference type="EnsemblMetazoa" id="Aqu2.1.18668_001">
    <property type="protein sequence ID" value="Aqu2.1.18668_001"/>
    <property type="gene ID" value="Aqu2.1.18668"/>
</dbReference>
<dbReference type="SUPFAM" id="SSF57716">
    <property type="entry name" value="Glucocorticoid receptor-like (DNA-binding domain)"/>
    <property type="match status" value="1"/>
</dbReference>
<dbReference type="GO" id="GO:0003677">
    <property type="term" value="F:DNA binding"/>
    <property type="evidence" value="ECO:0007669"/>
    <property type="project" value="UniProtKB-UniRule"/>
</dbReference>
<feature type="domain" description="THAP-type" evidence="7">
    <location>
        <begin position="25"/>
        <end position="103"/>
    </location>
</feature>
<keyword evidence="6" id="KW-0472">Membrane</keyword>
<feature type="transmembrane region" description="Helical" evidence="6">
    <location>
        <begin position="15"/>
        <end position="34"/>
    </location>
</feature>
<evidence type="ECO:0000259" key="7">
    <source>
        <dbReference type="PROSITE" id="PS50950"/>
    </source>
</evidence>
<keyword evidence="3" id="KW-0862">Zinc</keyword>
<evidence type="ECO:0000256" key="6">
    <source>
        <dbReference type="SAM" id="Phobius"/>
    </source>
</evidence>
<name>A0A1X7TUF0_AMPQE</name>
<dbReference type="PROSITE" id="PS50950">
    <property type="entry name" value="ZF_THAP"/>
    <property type="match status" value="1"/>
</dbReference>
<keyword evidence="6" id="KW-1133">Transmembrane helix</keyword>
<dbReference type="AlphaFoldDB" id="A0A1X7TUF0"/>
<dbReference type="InterPro" id="IPR006612">
    <property type="entry name" value="THAP_Znf"/>
</dbReference>
<accession>A0A1X7TUF0</accession>
<proteinExistence type="predicted"/>
<evidence type="ECO:0000256" key="1">
    <source>
        <dbReference type="ARBA" id="ARBA00022723"/>
    </source>
</evidence>
<keyword evidence="4 5" id="KW-0238">DNA-binding</keyword>
<evidence type="ECO:0000313" key="8">
    <source>
        <dbReference type="EnsemblMetazoa" id="Aqu2.1.18668_001"/>
    </source>
</evidence>
<evidence type="ECO:0000256" key="2">
    <source>
        <dbReference type="ARBA" id="ARBA00022771"/>
    </source>
</evidence>
<evidence type="ECO:0000256" key="5">
    <source>
        <dbReference type="PROSITE-ProRule" id="PRU00309"/>
    </source>
</evidence>
<evidence type="ECO:0000256" key="3">
    <source>
        <dbReference type="ARBA" id="ARBA00022833"/>
    </source>
</evidence>
<sequence length="103" mass="11682">TTCSRRGHFLGALRVGYVSVHVTAIIVICAIVGCENQSKRDKEKSFYRLASIISHQGAQTVSLSRRRQEAWLAKIKRKSFLPKQYYNIRVCSDHFINGSPSKL</sequence>
<keyword evidence="2 5" id="KW-0863">Zinc-finger</keyword>
<keyword evidence="6" id="KW-0812">Transmembrane</keyword>
<protein>
    <recommendedName>
        <fullName evidence="7">THAP-type domain-containing protein</fullName>
    </recommendedName>
</protein>
<dbReference type="OrthoDB" id="7331812at2759"/>
<keyword evidence="1" id="KW-0479">Metal-binding</keyword>
<dbReference type="InParanoid" id="A0A1X7TUF0"/>
<evidence type="ECO:0000256" key="4">
    <source>
        <dbReference type="ARBA" id="ARBA00023125"/>
    </source>
</evidence>
<dbReference type="GO" id="GO:0008270">
    <property type="term" value="F:zinc ion binding"/>
    <property type="evidence" value="ECO:0007669"/>
    <property type="project" value="UniProtKB-KW"/>
</dbReference>
<reference evidence="8" key="1">
    <citation type="submission" date="2017-05" db="UniProtKB">
        <authorList>
            <consortium name="EnsemblMetazoa"/>
        </authorList>
    </citation>
    <scope>IDENTIFICATION</scope>
</reference>
<organism evidence="8">
    <name type="scientific">Amphimedon queenslandica</name>
    <name type="common">Sponge</name>
    <dbReference type="NCBI Taxonomy" id="400682"/>
    <lineage>
        <taxon>Eukaryota</taxon>
        <taxon>Metazoa</taxon>
        <taxon>Porifera</taxon>
        <taxon>Demospongiae</taxon>
        <taxon>Heteroscleromorpha</taxon>
        <taxon>Haplosclerida</taxon>
        <taxon>Niphatidae</taxon>
        <taxon>Amphimedon</taxon>
    </lineage>
</organism>
<dbReference type="Pfam" id="PF05485">
    <property type="entry name" value="THAP"/>
    <property type="match status" value="1"/>
</dbReference>